<feature type="transmembrane region" description="Helical" evidence="8">
    <location>
        <begin position="173"/>
        <end position="194"/>
    </location>
</feature>
<feature type="domain" description="PPM-type phosphatase" evidence="10">
    <location>
        <begin position="502"/>
        <end position="722"/>
    </location>
</feature>
<dbReference type="PANTHER" id="PTHR11730">
    <property type="entry name" value="AMMONIUM TRANSPORTER"/>
    <property type="match status" value="1"/>
</dbReference>
<keyword evidence="4 8" id="KW-0812">Transmembrane</keyword>
<dbReference type="SUPFAM" id="SSF81606">
    <property type="entry name" value="PP2C-like"/>
    <property type="match status" value="1"/>
</dbReference>
<dbReference type="Gene3D" id="3.60.40.10">
    <property type="entry name" value="PPM-type phosphatase domain"/>
    <property type="match status" value="1"/>
</dbReference>
<keyword evidence="5 8" id="KW-1133">Transmembrane helix</keyword>
<dbReference type="SMART" id="SM00331">
    <property type="entry name" value="PP2C_SIG"/>
    <property type="match status" value="1"/>
</dbReference>
<evidence type="ECO:0000256" key="8">
    <source>
        <dbReference type="RuleBase" id="RU362002"/>
    </source>
</evidence>
<feature type="transmembrane region" description="Helical" evidence="8">
    <location>
        <begin position="63"/>
        <end position="86"/>
    </location>
</feature>
<evidence type="ECO:0000256" key="2">
    <source>
        <dbReference type="ARBA" id="ARBA00005887"/>
    </source>
</evidence>
<dbReference type="Pfam" id="PF07228">
    <property type="entry name" value="SpoIIE"/>
    <property type="match status" value="1"/>
</dbReference>
<evidence type="ECO:0000256" key="1">
    <source>
        <dbReference type="ARBA" id="ARBA00004141"/>
    </source>
</evidence>
<dbReference type="InterPro" id="IPR001905">
    <property type="entry name" value="Ammonium_transpt"/>
</dbReference>
<feature type="transmembrane region" description="Helical" evidence="8">
    <location>
        <begin position="22"/>
        <end position="42"/>
    </location>
</feature>
<dbReference type="Proteomes" id="UP000830835">
    <property type="component" value="Unassembled WGS sequence"/>
</dbReference>
<evidence type="ECO:0000313" key="12">
    <source>
        <dbReference type="Proteomes" id="UP000830835"/>
    </source>
</evidence>
<keyword evidence="6 8" id="KW-0472">Membrane</keyword>
<evidence type="ECO:0000256" key="5">
    <source>
        <dbReference type="ARBA" id="ARBA00022989"/>
    </source>
</evidence>
<evidence type="ECO:0000256" key="3">
    <source>
        <dbReference type="ARBA" id="ARBA00022448"/>
    </source>
</evidence>
<feature type="transmembrane region" description="Helical" evidence="8">
    <location>
        <begin position="331"/>
        <end position="349"/>
    </location>
</feature>
<evidence type="ECO:0000313" key="11">
    <source>
        <dbReference type="EMBL" id="MCJ2543607.1"/>
    </source>
</evidence>
<feature type="transmembrane region" description="Helical" evidence="8">
    <location>
        <begin position="361"/>
        <end position="384"/>
    </location>
</feature>
<evidence type="ECO:0000256" key="4">
    <source>
        <dbReference type="ARBA" id="ARBA00022692"/>
    </source>
</evidence>
<evidence type="ECO:0000259" key="10">
    <source>
        <dbReference type="SMART" id="SM00331"/>
    </source>
</evidence>
<feature type="transmembrane region" description="Helical" evidence="8">
    <location>
        <begin position="252"/>
        <end position="270"/>
    </location>
</feature>
<keyword evidence="9" id="KW-0175">Coiled coil</keyword>
<sequence length="723" mass="78693">MRFLVLSITSHSRYTMTDPSDTLWVLVCAALVFIMQPGFMCLESGLTRSKNSINVAAKNFADFALASGLFWLVGFGLMFGPSWLGIFGYRQFALDLNGPGSLATFFLFQAMFCGTATTIVSGAVAERVRFGAYGLMSCLISGLIYPIYGHWVWHGLDQGQATGWLGQLGFIDFAGSTVVHSIGGWVALAGLMVIGPRAGRFDAQGRPKKLLGSSLPLSVLGGMLLWFGWFGFNGGSALGLGSEVPRILTNTLMGGVGGLIAGLGIALVYLRRAEVDWMINGCLAGLVAITAGCHLVSTAEAVWIGAIGASVAIWVSLGMERWQLDDAVGAVPVHLGAGAWGTLAVAFFGDPEQLPLPVLPQLGIQLLGVVTAGIWAFGLAYGIFRGLDPFWPLRVTPEAEELGLNIVEHGAKTEAYDLIQVMSAHSHRQNLSQRVTVEPFSELGYVGSRYNQVMDALAEAQQEIQQLNLKLKAENQRMGSELELTRRLQQLILPKDRELQRIPGLDIAGFMEPATEVGGDYYDVLEHNGLVRIGIGDVTGHGLESGMLMLMAQTAIRTLAIQQERDPGRVLEILNQVIYENAQRMNSDKNMTLMLLDYHDGTLRFSGQHEQMIVVRTDGSVEKVDTLDLGFPIGLEADIRDFIAQAEVHLASGDVVVLYTDGITEAENRSRELFGLERLCQVVQSHWQATAGEICKAIITEVRQFIQEQQIFDDLTLVVIKQL</sequence>
<feature type="transmembrane region" description="Helical" evidence="8">
    <location>
        <begin position="132"/>
        <end position="153"/>
    </location>
</feature>
<evidence type="ECO:0000256" key="7">
    <source>
        <dbReference type="ARBA" id="ARBA00023177"/>
    </source>
</evidence>
<comment type="caution">
    <text evidence="11">The sequence shown here is derived from an EMBL/GenBank/DDBJ whole genome shotgun (WGS) entry which is preliminary data.</text>
</comment>
<dbReference type="RefSeq" id="WP_244351163.1">
    <property type="nucleotide sequence ID" value="NZ_JAFIRA010000032.1"/>
</dbReference>
<dbReference type="NCBIfam" id="TIGR00836">
    <property type="entry name" value="amt"/>
    <property type="match status" value="1"/>
</dbReference>
<gene>
    <name evidence="11" type="primary">amt</name>
    <name evidence="11" type="ORF">JX360_11940</name>
</gene>
<keyword evidence="12" id="KW-1185">Reference proteome</keyword>
<dbReference type="InterPro" id="IPR018047">
    <property type="entry name" value="Ammonium_transpt_CS"/>
</dbReference>
<dbReference type="PANTHER" id="PTHR11730:SF6">
    <property type="entry name" value="AMMONIUM TRANSPORTER"/>
    <property type="match status" value="1"/>
</dbReference>
<dbReference type="Pfam" id="PF00909">
    <property type="entry name" value="Ammonium_transp"/>
    <property type="match status" value="1"/>
</dbReference>
<keyword evidence="3 8" id="KW-0813">Transport</keyword>
<dbReference type="PROSITE" id="PS01219">
    <property type="entry name" value="AMMONIUM_TRANSP"/>
    <property type="match status" value="1"/>
</dbReference>
<keyword evidence="7 8" id="KW-0924">Ammonia transport</keyword>
<comment type="subcellular location">
    <subcellularLocation>
        <location evidence="8">Cell membrane</location>
        <topology evidence="8">Multi-pass membrane protein</topology>
    </subcellularLocation>
    <subcellularLocation>
        <location evidence="1">Membrane</location>
        <topology evidence="1">Multi-pass membrane protein</topology>
    </subcellularLocation>
</comment>
<dbReference type="InterPro" id="IPR029020">
    <property type="entry name" value="Ammonium/urea_transptr"/>
</dbReference>
<dbReference type="EMBL" id="JAFIRA010000032">
    <property type="protein sequence ID" value="MCJ2543607.1"/>
    <property type="molecule type" value="Genomic_DNA"/>
</dbReference>
<proteinExistence type="inferred from homology"/>
<dbReference type="InterPro" id="IPR001932">
    <property type="entry name" value="PPM-type_phosphatase-like_dom"/>
</dbReference>
<dbReference type="Gene3D" id="1.10.3430.10">
    <property type="entry name" value="Ammonium transporter AmtB like domains"/>
    <property type="match status" value="1"/>
</dbReference>
<feature type="transmembrane region" description="Helical" evidence="8">
    <location>
        <begin position="277"/>
        <end position="297"/>
    </location>
</feature>
<reference evidence="11" key="1">
    <citation type="submission" date="2021-02" db="EMBL/GenBank/DDBJ databases">
        <title>The CRISPR/cas machinery reduction and long-range gene transfer in the hot spring cyanobacterium Synechococcus.</title>
        <authorList>
            <person name="Dvorak P."/>
            <person name="Jahodarova E."/>
            <person name="Hasler P."/>
            <person name="Poulickova A."/>
        </authorList>
    </citation>
    <scope>NUCLEOTIDE SEQUENCE</scope>
    <source>
        <strain evidence="11">Rupite</strain>
    </source>
</reference>
<feature type="transmembrane region" description="Helical" evidence="8">
    <location>
        <begin position="106"/>
        <end position="125"/>
    </location>
</feature>
<evidence type="ECO:0000256" key="9">
    <source>
        <dbReference type="SAM" id="Coils"/>
    </source>
</evidence>
<protein>
    <recommendedName>
        <fullName evidence="8">Ammonium transporter</fullName>
    </recommendedName>
</protein>
<comment type="similarity">
    <text evidence="2 8">Belongs to the ammonia transporter channel (TC 1.A.11.2) family.</text>
</comment>
<evidence type="ECO:0000256" key="6">
    <source>
        <dbReference type="ARBA" id="ARBA00023136"/>
    </source>
</evidence>
<organism evidence="11 12">
    <name type="scientific">Thermostichus vulcanus str. 'Rupite'</name>
    <dbReference type="NCBI Taxonomy" id="2813851"/>
    <lineage>
        <taxon>Bacteria</taxon>
        <taxon>Bacillati</taxon>
        <taxon>Cyanobacteriota</taxon>
        <taxon>Cyanophyceae</taxon>
        <taxon>Thermostichales</taxon>
        <taxon>Thermostichaceae</taxon>
        <taxon>Thermostichus</taxon>
    </lineage>
</organism>
<accession>A0ABT0CCT8</accession>
<dbReference type="SUPFAM" id="SSF111352">
    <property type="entry name" value="Ammonium transporter"/>
    <property type="match status" value="1"/>
</dbReference>
<dbReference type="InterPro" id="IPR036457">
    <property type="entry name" value="PPM-type-like_dom_sf"/>
</dbReference>
<name>A0ABT0CCT8_THEVL</name>
<feature type="transmembrane region" description="Helical" evidence="8">
    <location>
        <begin position="215"/>
        <end position="232"/>
    </location>
</feature>
<feature type="coiled-coil region" evidence="9">
    <location>
        <begin position="450"/>
        <end position="477"/>
    </location>
</feature>
<dbReference type="InterPro" id="IPR024041">
    <property type="entry name" value="NH4_transpt_AmtB-like_dom"/>
</dbReference>